<feature type="domain" description="Glycosyl transferase family 1" evidence="3">
    <location>
        <begin position="321"/>
        <end position="483"/>
    </location>
</feature>
<dbReference type="PANTHER" id="PTHR12526:SF629">
    <property type="entry name" value="TEICHURONIC ACID BIOSYNTHESIS GLYCOSYLTRANSFERASE TUAH-RELATED"/>
    <property type="match status" value="1"/>
</dbReference>
<dbReference type="Pfam" id="PF00534">
    <property type="entry name" value="Glycos_transf_1"/>
    <property type="match status" value="1"/>
</dbReference>
<name>A0A2U3AL03_9BACL</name>
<evidence type="ECO:0000259" key="3">
    <source>
        <dbReference type="Pfam" id="PF00534"/>
    </source>
</evidence>
<dbReference type="OrthoDB" id="570545at2"/>
<accession>A0A2U3AL03</accession>
<evidence type="ECO:0000256" key="2">
    <source>
        <dbReference type="ARBA" id="ARBA00022679"/>
    </source>
</evidence>
<evidence type="ECO:0000313" key="4">
    <source>
        <dbReference type="EMBL" id="PWI25213.1"/>
    </source>
</evidence>
<dbReference type="Proteomes" id="UP000245938">
    <property type="component" value="Unassembled WGS sequence"/>
</dbReference>
<dbReference type="AlphaFoldDB" id="A0A2U3AL03"/>
<dbReference type="Gene3D" id="3.40.50.2000">
    <property type="entry name" value="Glycogen Phosphorylase B"/>
    <property type="match status" value="3"/>
</dbReference>
<sequence length="515" mass="59334">MKKTLFMSAWDMDVEKGGVNKVMLRRSYLLKNKKYQPVLLTMDYKPNYKEIQNELRATGQLHLDVKILNIFDYYREKFATDVISEVERQHFEKSRQKFEDDYWVEDAGDHARYFFNGRYVKYKRWNEDGSLRVVDYFDENRVRISREEFHIAGYKIKETLFHPANNKKNQERYFTPNGFCFITFWFNYTTGALQRIFLFDPKFSKALDFKNRQEFQSYWLTELCRLEAVKPIIIVDGAVTADRVAAVDDELVDKVFVLHGNHLVAPYTKGSGFRKAIQPIIDAIPKGYATVVLTDAQRQDLHSEVGNRGNIHVIPNTVYSNEPQVDKNPFQLAMVCRLVPAKRVEHAIKAIHSLIEDIPEIQLTIYGIGDEEENLQKLIADCQLEAAVKLMGYTNKTDEIYRSSAALVMTSEAEGLSLCMQESFLNGTPVISYDINYGPAQYIVNDVNGYLVENGQIDALAEAMKKIILDPQHASKLGAAAQKLAEEQFDEQTYIKRWEDVLNFAASKGPKLTII</sequence>
<gene>
    <name evidence="4" type="ORF">DEX24_09770</name>
</gene>
<dbReference type="GO" id="GO:0016757">
    <property type="term" value="F:glycosyltransferase activity"/>
    <property type="evidence" value="ECO:0007669"/>
    <property type="project" value="UniProtKB-KW"/>
</dbReference>
<comment type="caution">
    <text evidence="4">The sequence shown here is derived from an EMBL/GenBank/DDBJ whole genome shotgun (WGS) entry which is preliminary data.</text>
</comment>
<dbReference type="InterPro" id="IPR001296">
    <property type="entry name" value="Glyco_trans_1"/>
</dbReference>
<reference evidence="4 5" key="1">
    <citation type="submission" date="2018-05" db="EMBL/GenBank/DDBJ databases">
        <title>Kurthia sibirica genome sequence.</title>
        <authorList>
            <person name="Maclea K.S."/>
            <person name="Goen A.E."/>
        </authorList>
    </citation>
    <scope>NUCLEOTIDE SEQUENCE [LARGE SCALE GENOMIC DNA]</scope>
    <source>
        <strain evidence="4 5">ATCC 49154</strain>
    </source>
</reference>
<proteinExistence type="predicted"/>
<keyword evidence="1" id="KW-0328">Glycosyltransferase</keyword>
<evidence type="ECO:0000313" key="5">
    <source>
        <dbReference type="Proteomes" id="UP000245938"/>
    </source>
</evidence>
<organism evidence="4 5">
    <name type="scientific">Kurthia sibirica</name>
    <dbReference type="NCBI Taxonomy" id="202750"/>
    <lineage>
        <taxon>Bacteria</taxon>
        <taxon>Bacillati</taxon>
        <taxon>Bacillota</taxon>
        <taxon>Bacilli</taxon>
        <taxon>Bacillales</taxon>
        <taxon>Caryophanaceae</taxon>
        <taxon>Kurthia</taxon>
    </lineage>
</organism>
<evidence type="ECO:0000256" key="1">
    <source>
        <dbReference type="ARBA" id="ARBA00022676"/>
    </source>
</evidence>
<dbReference type="SUPFAM" id="SSF53756">
    <property type="entry name" value="UDP-Glycosyltransferase/glycogen phosphorylase"/>
    <property type="match status" value="1"/>
</dbReference>
<keyword evidence="5" id="KW-1185">Reference proteome</keyword>
<keyword evidence="2" id="KW-0808">Transferase</keyword>
<dbReference type="RefSeq" id="WP_109306246.1">
    <property type="nucleotide sequence ID" value="NZ_BJUF01000053.1"/>
</dbReference>
<dbReference type="EMBL" id="QFVR01000011">
    <property type="protein sequence ID" value="PWI25213.1"/>
    <property type="molecule type" value="Genomic_DNA"/>
</dbReference>
<dbReference type="PANTHER" id="PTHR12526">
    <property type="entry name" value="GLYCOSYLTRANSFERASE"/>
    <property type="match status" value="1"/>
</dbReference>
<protein>
    <recommendedName>
        <fullName evidence="3">Glycosyl transferase family 1 domain-containing protein</fullName>
    </recommendedName>
</protein>